<protein>
    <submittedName>
        <fullName evidence="2">Uncharacterized protein</fullName>
    </submittedName>
</protein>
<feature type="region of interest" description="Disordered" evidence="1">
    <location>
        <begin position="1"/>
        <end position="31"/>
    </location>
</feature>
<accession>A0A0C2M9C9</accession>
<name>A0A0C2M9C9_THEKT</name>
<evidence type="ECO:0000313" key="3">
    <source>
        <dbReference type="Proteomes" id="UP000031668"/>
    </source>
</evidence>
<keyword evidence="3" id="KW-1185">Reference proteome</keyword>
<proteinExistence type="predicted"/>
<organism evidence="2 3">
    <name type="scientific">Thelohanellus kitauei</name>
    <name type="common">Myxosporean</name>
    <dbReference type="NCBI Taxonomy" id="669202"/>
    <lineage>
        <taxon>Eukaryota</taxon>
        <taxon>Metazoa</taxon>
        <taxon>Cnidaria</taxon>
        <taxon>Myxozoa</taxon>
        <taxon>Myxosporea</taxon>
        <taxon>Bivalvulida</taxon>
        <taxon>Platysporina</taxon>
        <taxon>Myxobolidae</taxon>
        <taxon>Thelohanellus</taxon>
    </lineage>
</organism>
<gene>
    <name evidence="2" type="ORF">RF11_16412</name>
</gene>
<reference evidence="2 3" key="1">
    <citation type="journal article" date="2014" name="Genome Biol. Evol.">
        <title>The genome of the myxosporean Thelohanellus kitauei shows adaptations to nutrient acquisition within its fish host.</title>
        <authorList>
            <person name="Yang Y."/>
            <person name="Xiong J."/>
            <person name="Zhou Z."/>
            <person name="Huo F."/>
            <person name="Miao W."/>
            <person name="Ran C."/>
            <person name="Liu Y."/>
            <person name="Zhang J."/>
            <person name="Feng J."/>
            <person name="Wang M."/>
            <person name="Wang M."/>
            <person name="Wang L."/>
            <person name="Yao B."/>
        </authorList>
    </citation>
    <scope>NUCLEOTIDE SEQUENCE [LARGE SCALE GENOMIC DNA]</scope>
    <source>
        <strain evidence="2">Wuqing</strain>
    </source>
</reference>
<comment type="caution">
    <text evidence="2">The sequence shown here is derived from an EMBL/GenBank/DDBJ whole genome shotgun (WGS) entry which is preliminary data.</text>
</comment>
<sequence length="135" mass="16155">MRNNNSGKNTYDDLNMPSKFRDSKSDSKNQDDLKKDLLKNICRNLHYNTVLEYIARRLQQNIYIFYMRYKFRKRIRHRSDLVIDFVAALKIQQYLVRKFHANDATIYELLEEVLVLLTSTKLVSVMKNNMNNKGD</sequence>
<evidence type="ECO:0000313" key="2">
    <source>
        <dbReference type="EMBL" id="KII63600.1"/>
    </source>
</evidence>
<dbReference type="AlphaFoldDB" id="A0A0C2M9C9"/>
<dbReference type="EMBL" id="JWZT01004658">
    <property type="protein sequence ID" value="KII63600.1"/>
    <property type="molecule type" value="Genomic_DNA"/>
</dbReference>
<evidence type="ECO:0000256" key="1">
    <source>
        <dbReference type="SAM" id="MobiDB-lite"/>
    </source>
</evidence>
<dbReference type="Proteomes" id="UP000031668">
    <property type="component" value="Unassembled WGS sequence"/>
</dbReference>
<feature type="compositionally biased region" description="Basic and acidic residues" evidence="1">
    <location>
        <begin position="19"/>
        <end position="31"/>
    </location>
</feature>